<dbReference type="InterPro" id="IPR036837">
    <property type="entry name" value="Cation_efflux_CTD_sf"/>
</dbReference>
<dbReference type="SUPFAM" id="SSF160240">
    <property type="entry name" value="Cation efflux protein cytoplasmic domain-like"/>
    <property type="match status" value="1"/>
</dbReference>
<dbReference type="PANTHER" id="PTHR11562:SF17">
    <property type="entry name" value="RE54080P-RELATED"/>
    <property type="match status" value="1"/>
</dbReference>
<dbReference type="InterPro" id="IPR002524">
    <property type="entry name" value="Cation_efflux"/>
</dbReference>
<evidence type="ECO:0000256" key="8">
    <source>
        <dbReference type="SAM" id="Phobius"/>
    </source>
</evidence>
<feature type="transmembrane region" description="Helical" evidence="8">
    <location>
        <begin position="160"/>
        <end position="182"/>
    </location>
</feature>
<dbReference type="AlphaFoldDB" id="A0A542YHV6"/>
<evidence type="ECO:0000256" key="2">
    <source>
        <dbReference type="ARBA" id="ARBA00008873"/>
    </source>
</evidence>
<keyword evidence="12" id="KW-1185">Reference proteome</keyword>
<dbReference type="OrthoDB" id="9809646at2"/>
<evidence type="ECO:0000256" key="4">
    <source>
        <dbReference type="ARBA" id="ARBA00022692"/>
    </source>
</evidence>
<evidence type="ECO:0000256" key="5">
    <source>
        <dbReference type="ARBA" id="ARBA00022989"/>
    </source>
</evidence>
<dbReference type="RefSeq" id="WP_141879913.1">
    <property type="nucleotide sequence ID" value="NZ_VFOM01000001.1"/>
</dbReference>
<evidence type="ECO:0000259" key="9">
    <source>
        <dbReference type="Pfam" id="PF01545"/>
    </source>
</evidence>
<dbReference type="Gene3D" id="1.20.1510.10">
    <property type="entry name" value="Cation efflux protein transmembrane domain"/>
    <property type="match status" value="1"/>
</dbReference>
<dbReference type="SUPFAM" id="SSF161111">
    <property type="entry name" value="Cation efflux protein transmembrane domain-like"/>
    <property type="match status" value="1"/>
</dbReference>
<comment type="similarity">
    <text evidence="2">Belongs to the cation diffusion facilitator (CDF) transporter (TC 2.A.4) family. SLC30A subfamily.</text>
</comment>
<feature type="transmembrane region" description="Helical" evidence="8">
    <location>
        <begin position="90"/>
        <end position="111"/>
    </location>
</feature>
<evidence type="ECO:0000313" key="11">
    <source>
        <dbReference type="EMBL" id="TQL47690.1"/>
    </source>
</evidence>
<dbReference type="NCBIfam" id="TIGR01297">
    <property type="entry name" value="CDF"/>
    <property type="match status" value="1"/>
</dbReference>
<reference evidence="11 12" key="1">
    <citation type="submission" date="2019-06" db="EMBL/GenBank/DDBJ databases">
        <title>Sequencing the genomes of 1000 actinobacteria strains.</title>
        <authorList>
            <person name="Klenk H.-P."/>
        </authorList>
    </citation>
    <scope>NUCLEOTIDE SEQUENCE [LARGE SCALE GENOMIC DNA]</scope>
    <source>
        <strain evidence="11 12">DSM 26477</strain>
    </source>
</reference>
<dbReference type="InterPro" id="IPR027469">
    <property type="entry name" value="Cation_efflux_TMD_sf"/>
</dbReference>
<feature type="domain" description="Cation efflux protein cytoplasmic" evidence="10">
    <location>
        <begin position="222"/>
        <end position="300"/>
    </location>
</feature>
<comment type="subcellular location">
    <subcellularLocation>
        <location evidence="1">Membrane</location>
        <topology evidence="1">Multi-pass membrane protein</topology>
    </subcellularLocation>
</comment>
<feature type="transmembrane region" description="Helical" evidence="8">
    <location>
        <begin position="58"/>
        <end position="78"/>
    </location>
</feature>
<feature type="domain" description="Cation efflux protein transmembrane" evidence="9">
    <location>
        <begin position="25"/>
        <end position="217"/>
    </location>
</feature>
<keyword evidence="6" id="KW-0406">Ion transport</keyword>
<evidence type="ECO:0000313" key="12">
    <source>
        <dbReference type="Proteomes" id="UP000317998"/>
    </source>
</evidence>
<name>A0A542YHV6_9MICO</name>
<evidence type="ECO:0000256" key="7">
    <source>
        <dbReference type="ARBA" id="ARBA00023136"/>
    </source>
</evidence>
<keyword evidence="7 8" id="KW-0472">Membrane</keyword>
<dbReference type="Pfam" id="PF01545">
    <property type="entry name" value="Cation_efflux"/>
    <property type="match status" value="1"/>
</dbReference>
<organism evidence="11 12">
    <name type="scientific">Homoserinimonas aerilata</name>
    <dbReference type="NCBI Taxonomy" id="1162970"/>
    <lineage>
        <taxon>Bacteria</taxon>
        <taxon>Bacillati</taxon>
        <taxon>Actinomycetota</taxon>
        <taxon>Actinomycetes</taxon>
        <taxon>Micrococcales</taxon>
        <taxon>Microbacteriaceae</taxon>
        <taxon>Homoserinimonas</taxon>
    </lineage>
</organism>
<dbReference type="GO" id="GO:0005886">
    <property type="term" value="C:plasma membrane"/>
    <property type="evidence" value="ECO:0007669"/>
    <property type="project" value="TreeGrafter"/>
</dbReference>
<feature type="transmembrane region" description="Helical" evidence="8">
    <location>
        <begin position="25"/>
        <end position="52"/>
    </location>
</feature>
<evidence type="ECO:0000259" key="10">
    <source>
        <dbReference type="Pfam" id="PF16916"/>
    </source>
</evidence>
<dbReference type="Proteomes" id="UP000317998">
    <property type="component" value="Unassembled WGS sequence"/>
</dbReference>
<dbReference type="Pfam" id="PF16916">
    <property type="entry name" value="ZT_dimer"/>
    <property type="match status" value="1"/>
</dbReference>
<evidence type="ECO:0000256" key="3">
    <source>
        <dbReference type="ARBA" id="ARBA00022448"/>
    </source>
</evidence>
<evidence type="ECO:0000256" key="6">
    <source>
        <dbReference type="ARBA" id="ARBA00023065"/>
    </source>
</evidence>
<gene>
    <name evidence="11" type="ORF">FB562_0756</name>
</gene>
<feature type="transmembrane region" description="Helical" evidence="8">
    <location>
        <begin position="188"/>
        <end position="207"/>
    </location>
</feature>
<dbReference type="PANTHER" id="PTHR11562">
    <property type="entry name" value="CATION EFFLUX PROTEIN/ ZINC TRANSPORTER"/>
    <property type="match status" value="1"/>
</dbReference>
<evidence type="ECO:0000256" key="1">
    <source>
        <dbReference type="ARBA" id="ARBA00004141"/>
    </source>
</evidence>
<dbReference type="InterPro" id="IPR027470">
    <property type="entry name" value="Cation_efflux_CTD"/>
</dbReference>
<dbReference type="GO" id="GO:0005385">
    <property type="term" value="F:zinc ion transmembrane transporter activity"/>
    <property type="evidence" value="ECO:0007669"/>
    <property type="project" value="TreeGrafter"/>
</dbReference>
<protein>
    <submittedName>
        <fullName evidence="11">Cobalt-zinc-cadmium efflux system protein</fullName>
    </submittedName>
</protein>
<keyword evidence="4 8" id="KW-0812">Transmembrane</keyword>
<dbReference type="EMBL" id="VFOM01000001">
    <property type="protein sequence ID" value="TQL47690.1"/>
    <property type="molecule type" value="Genomic_DNA"/>
</dbReference>
<sequence>MATHDHAHGPSRGHDHVGTANRRRLVIAIAIIGTVFVVQAVGAILSGSLALLADAGHMLSDVAALVIALVATVIAARPPSDRQTFGHRRVEVFAAFINAAILVGVVVYVVVEAFSRLLQPGEQHVEGLLMLVVAVIGALANLAALLVLRGGANSTINMRGAYLEVLGDLFGSVAVIIAAIVIMTTGFLAADAIASLAIAILILPRAYSLLREVVLVLSQATPRGTDVALIREHVLSRPGVVDVHDVHVWMLTPGQNVFSAHVVVEASVFAKGETGALLDALGECLSEHFDVEHSTFQLEPAEHAAHEPLQHP</sequence>
<accession>A0A542YHV6</accession>
<keyword evidence="5 8" id="KW-1133">Transmembrane helix</keyword>
<proteinExistence type="inferred from homology"/>
<feature type="transmembrane region" description="Helical" evidence="8">
    <location>
        <begin position="127"/>
        <end position="148"/>
    </location>
</feature>
<dbReference type="InterPro" id="IPR050681">
    <property type="entry name" value="CDF/SLC30A"/>
</dbReference>
<dbReference type="InterPro" id="IPR058533">
    <property type="entry name" value="Cation_efflux_TM"/>
</dbReference>
<comment type="caution">
    <text evidence="11">The sequence shown here is derived from an EMBL/GenBank/DDBJ whole genome shotgun (WGS) entry which is preliminary data.</text>
</comment>
<keyword evidence="3" id="KW-0813">Transport</keyword>